<accession>A0A1Y1ZGN0</accession>
<feature type="compositionally biased region" description="Basic residues" evidence="2">
    <location>
        <begin position="36"/>
        <end position="46"/>
    </location>
</feature>
<evidence type="ECO:0000313" key="6">
    <source>
        <dbReference type="Proteomes" id="UP000193144"/>
    </source>
</evidence>
<dbReference type="Pfam" id="PF13639">
    <property type="entry name" value="zf-RING_2"/>
    <property type="match status" value="1"/>
</dbReference>
<evidence type="ECO:0000313" key="5">
    <source>
        <dbReference type="EMBL" id="ORY09369.1"/>
    </source>
</evidence>
<dbReference type="InterPro" id="IPR013083">
    <property type="entry name" value="Znf_RING/FYVE/PHD"/>
</dbReference>
<organism evidence="5 6">
    <name type="scientific">Clohesyomyces aquaticus</name>
    <dbReference type="NCBI Taxonomy" id="1231657"/>
    <lineage>
        <taxon>Eukaryota</taxon>
        <taxon>Fungi</taxon>
        <taxon>Dikarya</taxon>
        <taxon>Ascomycota</taxon>
        <taxon>Pezizomycotina</taxon>
        <taxon>Dothideomycetes</taxon>
        <taxon>Pleosporomycetidae</taxon>
        <taxon>Pleosporales</taxon>
        <taxon>Lindgomycetaceae</taxon>
        <taxon>Clohesyomyces</taxon>
    </lineage>
</organism>
<keyword evidence="6" id="KW-1185">Reference proteome</keyword>
<dbReference type="Proteomes" id="UP000193144">
    <property type="component" value="Unassembled WGS sequence"/>
</dbReference>
<feature type="domain" description="RING-type" evidence="3">
    <location>
        <begin position="305"/>
        <end position="354"/>
    </location>
</feature>
<name>A0A1Y1ZGN0_9PLEO</name>
<dbReference type="PANTHER" id="PTHR21540:SF0">
    <property type="entry name" value="PHD FAMILY PROTEIN"/>
    <property type="match status" value="1"/>
</dbReference>
<keyword evidence="1" id="KW-0862">Zinc</keyword>
<evidence type="ECO:0000256" key="1">
    <source>
        <dbReference type="PROSITE-ProRule" id="PRU00175"/>
    </source>
</evidence>
<dbReference type="GO" id="GO:0008270">
    <property type="term" value="F:zinc ion binding"/>
    <property type="evidence" value="ECO:0007669"/>
    <property type="project" value="UniProtKB-KW"/>
</dbReference>
<evidence type="ECO:0000256" key="2">
    <source>
        <dbReference type="SAM" id="MobiDB-lite"/>
    </source>
</evidence>
<evidence type="ECO:0000259" key="4">
    <source>
        <dbReference type="PROSITE" id="PS50966"/>
    </source>
</evidence>
<dbReference type="InterPro" id="IPR007527">
    <property type="entry name" value="Znf_SWIM"/>
</dbReference>
<dbReference type="GO" id="GO:0061630">
    <property type="term" value="F:ubiquitin protein ligase activity"/>
    <property type="evidence" value="ECO:0007669"/>
    <property type="project" value="InterPro"/>
</dbReference>
<feature type="compositionally biased region" description="Basic and acidic residues" evidence="2">
    <location>
        <begin position="162"/>
        <end position="174"/>
    </location>
</feature>
<dbReference type="EMBL" id="MCFA01000087">
    <property type="protein sequence ID" value="ORY09369.1"/>
    <property type="molecule type" value="Genomic_DNA"/>
</dbReference>
<dbReference type="STRING" id="1231657.A0A1Y1ZGN0"/>
<feature type="domain" description="SWIM-type" evidence="4">
    <location>
        <begin position="224"/>
        <end position="257"/>
    </location>
</feature>
<dbReference type="PROSITE" id="PS50966">
    <property type="entry name" value="ZF_SWIM"/>
    <property type="match status" value="1"/>
</dbReference>
<dbReference type="PROSITE" id="PS50089">
    <property type="entry name" value="ZF_RING_2"/>
    <property type="match status" value="1"/>
</dbReference>
<dbReference type="OrthoDB" id="2122982at2759"/>
<gene>
    <name evidence="5" type="ORF">BCR34DRAFT_615853</name>
</gene>
<sequence>MPRGRPKKAVAVNSGVVFIDLDDVHIQKEAIGKQNAAKKTRGRPKKDVKGAASKSIDVADVDVQKEVVVKRSTRKRKQVSYVEIAVDDKDNEVINSLPAPKKPKMAKAAAAASQVTGATEAASSPIVIEDDAPKVEAPKVKTAVAKKKSKSRSKYADQQIEYDEHGRESRQREYVHEPNDKYWTSKHRAGSKKHGLSVQARTRCGDDGYPEEMVEVAGSSGNLYTVHIKLIPTCNCMDAKTRGNQCKHLAFVKHCVLKAHDSLAWQEAFTSDELRMLFENAPIPEPSAEDLSNDGKRKPIDGSDCFICYSSFEEGEATDYCKAACGNNVHKACIDQWIQALRTQYKTPTCPYCRTEWMEKLPAPGSSVLARAQKGPEGYKNIARDLGISNKRDWRLYRDEREEMAREFEADAFRHGRL</sequence>
<feature type="region of interest" description="Disordered" evidence="2">
    <location>
        <begin position="146"/>
        <end position="174"/>
    </location>
</feature>
<dbReference type="Gene3D" id="3.30.40.10">
    <property type="entry name" value="Zinc/RING finger domain, C3HC4 (zinc finger)"/>
    <property type="match status" value="1"/>
</dbReference>
<keyword evidence="1" id="KW-0479">Metal-binding</keyword>
<protein>
    <recommendedName>
        <fullName evidence="7">SWIM-type domain-containing protein</fullName>
    </recommendedName>
</protein>
<proteinExistence type="predicted"/>
<keyword evidence="1" id="KW-0863">Zinc-finger</keyword>
<dbReference type="AlphaFoldDB" id="A0A1Y1ZGN0"/>
<feature type="region of interest" description="Disordered" evidence="2">
    <location>
        <begin position="33"/>
        <end position="53"/>
    </location>
</feature>
<dbReference type="PANTHER" id="PTHR21540">
    <property type="entry name" value="RING FINGER AND SWIM DOMAIN-CONTAINING PROTEIN 2"/>
    <property type="match status" value="1"/>
</dbReference>
<evidence type="ECO:0000259" key="3">
    <source>
        <dbReference type="PROSITE" id="PS50089"/>
    </source>
</evidence>
<dbReference type="InterPro" id="IPR039903">
    <property type="entry name" value="Zswim2"/>
</dbReference>
<comment type="caution">
    <text evidence="5">The sequence shown here is derived from an EMBL/GenBank/DDBJ whole genome shotgun (WGS) entry which is preliminary data.</text>
</comment>
<dbReference type="InterPro" id="IPR001841">
    <property type="entry name" value="Znf_RING"/>
</dbReference>
<reference evidence="5 6" key="1">
    <citation type="submission" date="2016-07" db="EMBL/GenBank/DDBJ databases">
        <title>Pervasive Adenine N6-methylation of Active Genes in Fungi.</title>
        <authorList>
            <consortium name="DOE Joint Genome Institute"/>
            <person name="Mondo S.J."/>
            <person name="Dannebaum R.O."/>
            <person name="Kuo R.C."/>
            <person name="Labutti K."/>
            <person name="Haridas S."/>
            <person name="Kuo A."/>
            <person name="Salamov A."/>
            <person name="Ahrendt S.R."/>
            <person name="Lipzen A."/>
            <person name="Sullivan W."/>
            <person name="Andreopoulos W.B."/>
            <person name="Clum A."/>
            <person name="Lindquist E."/>
            <person name="Daum C."/>
            <person name="Ramamoorthy G.K."/>
            <person name="Gryganskyi A."/>
            <person name="Culley D."/>
            <person name="Magnuson J.K."/>
            <person name="James T.Y."/>
            <person name="O'Malley M.A."/>
            <person name="Stajich J.E."/>
            <person name="Spatafora J.W."/>
            <person name="Visel A."/>
            <person name="Grigoriev I.V."/>
        </authorList>
    </citation>
    <scope>NUCLEOTIDE SEQUENCE [LARGE SCALE GENOMIC DNA]</scope>
    <source>
        <strain evidence="5 6">CBS 115471</strain>
    </source>
</reference>
<evidence type="ECO:0008006" key="7">
    <source>
        <dbReference type="Google" id="ProtNLM"/>
    </source>
</evidence>
<dbReference type="SUPFAM" id="SSF57850">
    <property type="entry name" value="RING/U-box"/>
    <property type="match status" value="1"/>
</dbReference>